<dbReference type="EMBL" id="CCKQ01009424">
    <property type="protein sequence ID" value="CDW80905.1"/>
    <property type="molecule type" value="Genomic_DNA"/>
</dbReference>
<sequence length="149" mass="17485">MKTQQLKGKNLKENLPLKQFSNYFYLQLIDQDGQRMTNDEISSLTIEELDQNLNIVGSKSAKIRQGVGTFSNLTFFAPPHYQNAKDIILQQKIRKLVMNALKMPNVWEDQVLFQILDIGDHHFFLQKQSNVQIKMHALKINKTYLWYMP</sequence>
<protein>
    <submittedName>
        <fullName evidence="1">Uncharacterized protein</fullName>
    </submittedName>
</protein>
<organism evidence="1 2">
    <name type="scientific">Stylonychia lemnae</name>
    <name type="common">Ciliate</name>
    <dbReference type="NCBI Taxonomy" id="5949"/>
    <lineage>
        <taxon>Eukaryota</taxon>
        <taxon>Sar</taxon>
        <taxon>Alveolata</taxon>
        <taxon>Ciliophora</taxon>
        <taxon>Intramacronucleata</taxon>
        <taxon>Spirotrichea</taxon>
        <taxon>Stichotrichia</taxon>
        <taxon>Sporadotrichida</taxon>
        <taxon>Oxytrichidae</taxon>
        <taxon>Stylonychinae</taxon>
        <taxon>Stylonychia</taxon>
    </lineage>
</organism>
<accession>A0A078AFF3</accession>
<evidence type="ECO:0000313" key="2">
    <source>
        <dbReference type="Proteomes" id="UP000039865"/>
    </source>
</evidence>
<gene>
    <name evidence="1" type="primary">Contig2258.g2422</name>
    <name evidence="1" type="ORF">STYLEM_9911</name>
</gene>
<dbReference type="AlphaFoldDB" id="A0A078AFF3"/>
<proteinExistence type="predicted"/>
<dbReference type="InParanoid" id="A0A078AFF3"/>
<keyword evidence="2" id="KW-1185">Reference proteome</keyword>
<name>A0A078AFF3_STYLE</name>
<evidence type="ECO:0000313" key="1">
    <source>
        <dbReference type="EMBL" id="CDW80905.1"/>
    </source>
</evidence>
<reference evidence="1 2" key="1">
    <citation type="submission" date="2014-06" db="EMBL/GenBank/DDBJ databases">
        <authorList>
            <person name="Swart Estienne"/>
        </authorList>
    </citation>
    <scope>NUCLEOTIDE SEQUENCE [LARGE SCALE GENOMIC DNA]</scope>
    <source>
        <strain evidence="1 2">130c</strain>
    </source>
</reference>
<dbReference type="Proteomes" id="UP000039865">
    <property type="component" value="Unassembled WGS sequence"/>
</dbReference>